<name>A0AAV9SDH6_9TELE</name>
<dbReference type="SMART" id="SM00093">
    <property type="entry name" value="SERPIN"/>
    <property type="match status" value="1"/>
</dbReference>
<feature type="region of interest" description="Disordered" evidence="18">
    <location>
        <begin position="123"/>
        <end position="142"/>
    </location>
</feature>
<comment type="similarity">
    <text evidence="2 17">Belongs to the serpin family.</text>
</comment>
<proteinExistence type="inferred from homology"/>
<protein>
    <recommendedName>
        <fullName evidence="4">Antithrombin-III</fullName>
    </recommendedName>
    <alternativeName>
        <fullName evidence="16">Serpin C1</fullName>
    </alternativeName>
</protein>
<dbReference type="GO" id="GO:0005615">
    <property type="term" value="C:extracellular space"/>
    <property type="evidence" value="ECO:0007669"/>
    <property type="project" value="InterPro"/>
</dbReference>
<dbReference type="PANTHER" id="PTHR11461">
    <property type="entry name" value="SERINE PROTEASE INHIBITOR, SERPIN"/>
    <property type="match status" value="1"/>
</dbReference>
<dbReference type="EMBL" id="JAHHUM010000581">
    <property type="protein sequence ID" value="KAK5619288.1"/>
    <property type="molecule type" value="Genomic_DNA"/>
</dbReference>
<keyword evidence="5" id="KW-0964">Secreted</keyword>
<dbReference type="GO" id="GO:0007596">
    <property type="term" value="P:blood coagulation"/>
    <property type="evidence" value="ECO:0007669"/>
    <property type="project" value="UniProtKB-KW"/>
</dbReference>
<keyword evidence="7" id="KW-0358">Heparin-binding</keyword>
<dbReference type="PANTHER" id="PTHR11461:SF53">
    <property type="entry name" value="ANTITHROMBIN-III"/>
    <property type="match status" value="1"/>
</dbReference>
<keyword evidence="11" id="KW-0722">Serine protease inhibitor</keyword>
<evidence type="ECO:0000256" key="10">
    <source>
        <dbReference type="ARBA" id="ARBA00022729"/>
    </source>
</evidence>
<reference evidence="21 22" key="1">
    <citation type="submission" date="2021-06" db="EMBL/GenBank/DDBJ databases">
        <authorList>
            <person name="Palmer J.M."/>
        </authorList>
    </citation>
    <scope>NUCLEOTIDE SEQUENCE [LARGE SCALE GENOMIC DNA]</scope>
    <source>
        <strain evidence="21 22">MEX-2019</strain>
        <tissue evidence="21">Muscle</tissue>
    </source>
</reference>
<sequence>MVAAASSGSISDLKSFLLLQVAWASIPDASWTPPVGGVPGTSHREEAPTTQFHMKRKHSDTDLNSAQTAHISLPESSQPYLLRMRTAGHLLMLALLPSLCTAQLLDICNARPKDLALEPRCVYRSPDPEEPDKPTPEPRPVNPRVWELSKANSRFALSLYKQMALSRAPESNIFMSPLSISTAFAMTKLGACNRTLEQIMKVFEFDTIKEKTSDMIHFFFAKLNCRLYRRKDKTTVLVSANRLFGDKSLYFNQTYQNISETVYGSKLMPLNFKTNPDVARMTINNWISNKTENRIQDTLPSGALDSNTILVLVNTIYFKGQWKNKFPKENVIASDFYVDESHTCQVNMMFQEIKFNYKDLPDEKVQLLEMPYRGDDITMVIILPNRGHPLSQVEENLDQNKLNSWLDQMRETTVSVNMPRFRVEDSFSLKEKLQQMGLTDLFSAEKASLPGILEDGSNALFISDAYHKAFLEVNEEGSEAAATTVVMAVGRSFNLNREFFQADHPFLVIIRESTLNTVLFIGRVSNPCEQ</sequence>
<dbReference type="InterPro" id="IPR036186">
    <property type="entry name" value="Serpin_sf"/>
</dbReference>
<dbReference type="Gene3D" id="2.30.39.10">
    <property type="entry name" value="Alpha-1-antitrypsin, domain 1"/>
    <property type="match status" value="1"/>
</dbReference>
<keyword evidence="14" id="KW-0325">Glycoprotein</keyword>
<feature type="chain" id="PRO_5043575275" description="Antithrombin-III" evidence="19">
    <location>
        <begin position="25"/>
        <end position="530"/>
    </location>
</feature>
<accession>A0AAV9SDH6</accession>
<keyword evidence="12" id="KW-0094">Blood coagulation</keyword>
<evidence type="ECO:0000256" key="8">
    <source>
        <dbReference type="ARBA" id="ARBA00022690"/>
    </source>
</evidence>
<comment type="caution">
    <text evidence="21">The sequence shown here is derived from an EMBL/GenBank/DDBJ whole genome shotgun (WGS) entry which is preliminary data.</text>
</comment>
<organism evidence="21 22">
    <name type="scientific">Crenichthys baileyi</name>
    <name type="common">White River springfish</name>
    <dbReference type="NCBI Taxonomy" id="28760"/>
    <lineage>
        <taxon>Eukaryota</taxon>
        <taxon>Metazoa</taxon>
        <taxon>Chordata</taxon>
        <taxon>Craniata</taxon>
        <taxon>Vertebrata</taxon>
        <taxon>Euteleostomi</taxon>
        <taxon>Actinopterygii</taxon>
        <taxon>Neopterygii</taxon>
        <taxon>Teleostei</taxon>
        <taxon>Neoteleostei</taxon>
        <taxon>Acanthomorphata</taxon>
        <taxon>Ovalentaria</taxon>
        <taxon>Atherinomorphae</taxon>
        <taxon>Cyprinodontiformes</taxon>
        <taxon>Goodeidae</taxon>
        <taxon>Crenichthys</taxon>
    </lineage>
</organism>
<dbReference type="Pfam" id="PF00079">
    <property type="entry name" value="Serpin"/>
    <property type="match status" value="1"/>
</dbReference>
<dbReference type="Gene3D" id="3.30.497.10">
    <property type="entry name" value="Antithrombin, subunit I, domain 2"/>
    <property type="match status" value="1"/>
</dbReference>
<evidence type="ECO:0000256" key="19">
    <source>
        <dbReference type="SAM" id="SignalP"/>
    </source>
</evidence>
<evidence type="ECO:0000256" key="6">
    <source>
        <dbReference type="ARBA" id="ARBA00022553"/>
    </source>
</evidence>
<dbReference type="GO" id="GO:0004867">
    <property type="term" value="F:serine-type endopeptidase inhibitor activity"/>
    <property type="evidence" value="ECO:0007669"/>
    <property type="project" value="UniProtKB-KW"/>
</dbReference>
<keyword evidence="9" id="KW-0356">Hemostasis</keyword>
<keyword evidence="6" id="KW-0597">Phosphoprotein</keyword>
<evidence type="ECO:0000256" key="17">
    <source>
        <dbReference type="RuleBase" id="RU000411"/>
    </source>
</evidence>
<dbReference type="Proteomes" id="UP001311232">
    <property type="component" value="Unassembled WGS sequence"/>
</dbReference>
<evidence type="ECO:0000256" key="14">
    <source>
        <dbReference type="ARBA" id="ARBA00023180"/>
    </source>
</evidence>
<evidence type="ECO:0000256" key="2">
    <source>
        <dbReference type="ARBA" id="ARBA00009500"/>
    </source>
</evidence>
<dbReference type="InterPro" id="IPR042178">
    <property type="entry name" value="Serpin_sf_1"/>
</dbReference>
<evidence type="ECO:0000256" key="9">
    <source>
        <dbReference type="ARBA" id="ARBA00022696"/>
    </source>
</evidence>
<feature type="domain" description="Serpin" evidence="20">
    <location>
        <begin position="157"/>
        <end position="527"/>
    </location>
</feature>
<dbReference type="InterPro" id="IPR042185">
    <property type="entry name" value="Serpin_sf_2"/>
</dbReference>
<evidence type="ECO:0000256" key="5">
    <source>
        <dbReference type="ARBA" id="ARBA00022525"/>
    </source>
</evidence>
<dbReference type="GO" id="GO:0008201">
    <property type="term" value="F:heparin binding"/>
    <property type="evidence" value="ECO:0007669"/>
    <property type="project" value="UniProtKB-KW"/>
</dbReference>
<evidence type="ECO:0000313" key="22">
    <source>
        <dbReference type="Proteomes" id="UP001311232"/>
    </source>
</evidence>
<evidence type="ECO:0000256" key="11">
    <source>
        <dbReference type="ARBA" id="ARBA00022900"/>
    </source>
</evidence>
<dbReference type="SUPFAM" id="SSF56574">
    <property type="entry name" value="Serpins"/>
    <property type="match status" value="1"/>
</dbReference>
<evidence type="ECO:0000256" key="1">
    <source>
        <dbReference type="ARBA" id="ARBA00004239"/>
    </source>
</evidence>
<dbReference type="InterPro" id="IPR023796">
    <property type="entry name" value="Serpin_dom"/>
</dbReference>
<keyword evidence="8" id="KW-0646">Protease inhibitor</keyword>
<gene>
    <name evidence="21" type="primary">SERPINC1</name>
    <name evidence="21" type="ORF">CRENBAI_015515</name>
</gene>
<keyword evidence="22" id="KW-1185">Reference proteome</keyword>
<evidence type="ECO:0000313" key="21">
    <source>
        <dbReference type="EMBL" id="KAK5619288.1"/>
    </source>
</evidence>
<evidence type="ECO:0000256" key="13">
    <source>
        <dbReference type="ARBA" id="ARBA00023157"/>
    </source>
</evidence>
<keyword evidence="13" id="KW-1015">Disulfide bond</keyword>
<evidence type="ECO:0000256" key="16">
    <source>
        <dbReference type="ARBA" id="ARBA00033153"/>
    </source>
</evidence>
<evidence type="ECO:0000256" key="12">
    <source>
        <dbReference type="ARBA" id="ARBA00023084"/>
    </source>
</evidence>
<dbReference type="AlphaFoldDB" id="A0AAV9SDH6"/>
<evidence type="ECO:0000259" key="20">
    <source>
        <dbReference type="SMART" id="SM00093"/>
    </source>
</evidence>
<comment type="function">
    <text evidence="15">Most important serine protease inhibitor in plasma that regulates the blood coagulation cascade. AT-III inhibits thrombin, matriptase-3/TMPRSS7, as well as factors IXa, Xa and XIa. Its inhibitory activity is greatly enhanced in the presence of heparin.</text>
</comment>
<comment type="subunit">
    <text evidence="3">Forms protease inhibiting heterodimer with TMPRSS7.</text>
</comment>
<comment type="subcellular location">
    <subcellularLocation>
        <location evidence="1">Secreted</location>
        <location evidence="1">Extracellular space</location>
    </subcellularLocation>
</comment>
<feature type="signal peptide" evidence="19">
    <location>
        <begin position="1"/>
        <end position="24"/>
    </location>
</feature>
<dbReference type="InterPro" id="IPR000215">
    <property type="entry name" value="Serpin_fam"/>
</dbReference>
<dbReference type="PROSITE" id="PS00284">
    <property type="entry name" value="SERPIN"/>
    <property type="match status" value="1"/>
</dbReference>
<evidence type="ECO:0000256" key="3">
    <source>
        <dbReference type="ARBA" id="ARBA00011096"/>
    </source>
</evidence>
<keyword evidence="10 19" id="KW-0732">Signal</keyword>
<evidence type="ECO:0000256" key="18">
    <source>
        <dbReference type="SAM" id="MobiDB-lite"/>
    </source>
</evidence>
<evidence type="ECO:0000256" key="4">
    <source>
        <dbReference type="ARBA" id="ARBA00015267"/>
    </source>
</evidence>
<evidence type="ECO:0000256" key="7">
    <source>
        <dbReference type="ARBA" id="ARBA00022674"/>
    </source>
</evidence>
<dbReference type="FunFam" id="3.30.497.10:FF:000008">
    <property type="entry name" value="antithrombin-III isoform X1"/>
    <property type="match status" value="1"/>
</dbReference>
<evidence type="ECO:0000256" key="15">
    <source>
        <dbReference type="ARBA" id="ARBA00025088"/>
    </source>
</evidence>
<dbReference type="InterPro" id="IPR023795">
    <property type="entry name" value="Serpin_CS"/>
</dbReference>